<accession>A0A024VGF3</accession>
<gene>
    <name evidence="3" type="ORF">PFFCH_05617</name>
</gene>
<dbReference type="AlphaFoldDB" id="A0A024VGF3"/>
<reference evidence="3 4" key="2">
    <citation type="submission" date="2013-02" db="EMBL/GenBank/DDBJ databases">
        <title>The Genome Sequence of Plasmodium falciparum FCH/4.</title>
        <authorList>
            <consortium name="The Broad Institute Genome Sequencing Platform"/>
            <consortium name="The Broad Institute Genome Sequencing Center for Infectious Disease"/>
            <person name="Neafsey D."/>
            <person name="Cheeseman I."/>
            <person name="Volkman S."/>
            <person name="Adams J."/>
            <person name="Walker B."/>
            <person name="Young S.K."/>
            <person name="Zeng Q."/>
            <person name="Gargeya S."/>
            <person name="Fitzgerald M."/>
            <person name="Haas B."/>
            <person name="Abouelleil A."/>
            <person name="Alvarado L."/>
            <person name="Arachchi H.M."/>
            <person name="Berlin A.M."/>
            <person name="Chapman S.B."/>
            <person name="Dewar J."/>
            <person name="Goldberg J."/>
            <person name="Griggs A."/>
            <person name="Gujja S."/>
            <person name="Hansen M."/>
            <person name="Howarth C."/>
            <person name="Imamovic A."/>
            <person name="Larimer J."/>
            <person name="McCowan C."/>
            <person name="Murphy C."/>
            <person name="Neiman D."/>
            <person name="Pearson M."/>
            <person name="Priest M."/>
            <person name="Roberts A."/>
            <person name="Saif S."/>
            <person name="Shea T."/>
            <person name="Sisk P."/>
            <person name="Sykes S."/>
            <person name="Wortman J."/>
            <person name="Nusbaum C."/>
            <person name="Birren B."/>
        </authorList>
    </citation>
    <scope>NUCLEOTIDE SEQUENCE [LARGE SCALE GENOMIC DNA]</scope>
    <source>
        <strain evidence="3 4">FCH/4</strain>
    </source>
</reference>
<organism evidence="3 4">
    <name type="scientific">Plasmodium falciparum FCH/4</name>
    <dbReference type="NCBI Taxonomy" id="1036724"/>
    <lineage>
        <taxon>Eukaryota</taxon>
        <taxon>Sar</taxon>
        <taxon>Alveolata</taxon>
        <taxon>Apicomplexa</taxon>
        <taxon>Aconoidasida</taxon>
        <taxon>Haemosporida</taxon>
        <taxon>Plasmodiidae</taxon>
        <taxon>Plasmodium</taxon>
        <taxon>Plasmodium (Laverania)</taxon>
    </lineage>
</organism>
<feature type="region of interest" description="Disordered" evidence="2">
    <location>
        <begin position="528"/>
        <end position="547"/>
    </location>
</feature>
<evidence type="ECO:0000313" key="3">
    <source>
        <dbReference type="EMBL" id="ETW26976.1"/>
    </source>
</evidence>
<feature type="coiled-coil region" evidence="1">
    <location>
        <begin position="657"/>
        <end position="684"/>
    </location>
</feature>
<dbReference type="Proteomes" id="UP000030656">
    <property type="component" value="Unassembled WGS sequence"/>
</dbReference>
<evidence type="ECO:0000256" key="2">
    <source>
        <dbReference type="SAM" id="MobiDB-lite"/>
    </source>
</evidence>
<feature type="compositionally biased region" description="Basic and acidic residues" evidence="2">
    <location>
        <begin position="530"/>
        <end position="542"/>
    </location>
</feature>
<keyword evidence="1" id="KW-0175">Coiled coil</keyword>
<evidence type="ECO:0000256" key="1">
    <source>
        <dbReference type="SAM" id="Coils"/>
    </source>
</evidence>
<sequence length="721" mass="84869">MNINLIKKRDDIPQTNYRSNNKLLTNKRNDLHLRRRKEESSISTFIKKNITNVKHTKDRHVFNNKTTKTKFPEDKINNYMRKPNIINVHRKKCSVDIMNKGNSSSSSSFSFQDRRNNINDIKKDIGIDQSNNIKNDKVTCIKHNINLKELINLNLFEETKLINHDQKENLSHMIKEGDNKVRNVKKQTNKYNNVDNNKNNYYAETIYIVDEQEKEADCFPNNKSNIVLSYSNQKKEENVLKNNYKKNESLNINHNKRDDTNVCPVIKGLTSKKKNNYINNDSNIYKEINNNSQHIHSNIKTSNICKEEKTYIISYINNKSNIIFNSNINGNKNILNNVNTYKNKQGDKISNINKNEIKKNKKINDTSFQCIKNNINNTSIEEGRHIIRSNKNNNTFDQEINNEIHNKKDNYYYKGDTSIYYKMIGNQYNCGDNISININKNKETLNQTQGKLINTLDPTMNTTYKNNDKNVLKINHKEVRKGLTFEQMRRKSYEPILYNEVNINQHINENVNNIKDYNNNINDIYNNTSEHTHNNNYSDKKKTSVQTSRNPIYEIKNKMIKRSTVNPKLTQKSTSKNSMDSFLLFPKKNITTNNFSHHINNDIKSASRSNILVKNKQIEKKKNNAIYNIAQNNHNMNHMDEKKKKELFLLKINDIANKNYKDTYKEEEKIIQSENKTIQNNEKKKENNIYIYNSKDIYMDKNCNLKNNLHGLLICVIIKKC</sequence>
<protein>
    <submittedName>
        <fullName evidence="3">Uncharacterized protein</fullName>
    </submittedName>
</protein>
<evidence type="ECO:0000313" key="4">
    <source>
        <dbReference type="Proteomes" id="UP000030656"/>
    </source>
</evidence>
<name>A0A024VGF3_PLAFA</name>
<reference evidence="3 4" key="1">
    <citation type="submission" date="2013-02" db="EMBL/GenBank/DDBJ databases">
        <title>The Genome Annotation of Plasmodium falciparum FCH/4.</title>
        <authorList>
            <consortium name="The Broad Institute Genome Sequencing Platform"/>
            <consortium name="The Broad Institute Genome Sequencing Center for Infectious Disease"/>
            <person name="Neafsey D."/>
            <person name="Hoffman S."/>
            <person name="Volkman S."/>
            <person name="Rosenthal P."/>
            <person name="Walker B."/>
            <person name="Young S.K."/>
            <person name="Zeng Q."/>
            <person name="Gargeya S."/>
            <person name="Fitzgerald M."/>
            <person name="Haas B."/>
            <person name="Abouelleil A."/>
            <person name="Allen A.W."/>
            <person name="Alvarado L."/>
            <person name="Arachchi H.M."/>
            <person name="Berlin A.M."/>
            <person name="Chapman S.B."/>
            <person name="Gainer-Dewar J."/>
            <person name="Goldberg J."/>
            <person name="Griggs A."/>
            <person name="Gujja S."/>
            <person name="Hansen M."/>
            <person name="Howarth C."/>
            <person name="Imamovic A."/>
            <person name="Ireland A."/>
            <person name="Larimer J."/>
            <person name="McCowan C."/>
            <person name="Murphy C."/>
            <person name="Pearson M."/>
            <person name="Poon T.W."/>
            <person name="Priest M."/>
            <person name="Roberts A."/>
            <person name="Saif S."/>
            <person name="Shea T."/>
            <person name="Sisk P."/>
            <person name="Sykes S."/>
            <person name="Wortman J."/>
            <person name="Nusbaum C."/>
            <person name="Birren B."/>
        </authorList>
    </citation>
    <scope>NUCLEOTIDE SEQUENCE [LARGE SCALE GENOMIC DNA]</scope>
    <source>
        <strain evidence="3 4">FCH/4</strain>
    </source>
</reference>
<dbReference type="EMBL" id="KI928151">
    <property type="protein sequence ID" value="ETW26976.1"/>
    <property type="molecule type" value="Genomic_DNA"/>
</dbReference>
<proteinExistence type="predicted"/>